<dbReference type="Pfam" id="PF00691">
    <property type="entry name" value="OmpA"/>
    <property type="match status" value="1"/>
</dbReference>
<dbReference type="Proteomes" id="UP001060919">
    <property type="component" value="Chromosome"/>
</dbReference>
<dbReference type="RefSeq" id="WP_264791469.1">
    <property type="nucleotide sequence ID" value="NZ_AP026867.1"/>
</dbReference>
<name>A0A916DQK2_9BACT</name>
<dbReference type="PANTHER" id="PTHR30329:SF21">
    <property type="entry name" value="LIPOPROTEIN YIAD-RELATED"/>
    <property type="match status" value="1"/>
</dbReference>
<gene>
    <name evidence="3" type="ORF">AsAng_0008430</name>
</gene>
<dbReference type="GO" id="GO:0016020">
    <property type="term" value="C:membrane"/>
    <property type="evidence" value="ECO:0007669"/>
    <property type="project" value="UniProtKB-UniRule"/>
</dbReference>
<dbReference type="InterPro" id="IPR050330">
    <property type="entry name" value="Bact_OuterMem_StrucFunc"/>
</dbReference>
<dbReference type="EMBL" id="AP026867">
    <property type="protein sequence ID" value="BDS10135.1"/>
    <property type="molecule type" value="Genomic_DNA"/>
</dbReference>
<organism evidence="3 4">
    <name type="scientific">Aureispira anguillae</name>
    <dbReference type="NCBI Taxonomy" id="2864201"/>
    <lineage>
        <taxon>Bacteria</taxon>
        <taxon>Pseudomonadati</taxon>
        <taxon>Bacteroidota</taxon>
        <taxon>Saprospiria</taxon>
        <taxon>Saprospirales</taxon>
        <taxon>Saprospiraceae</taxon>
        <taxon>Aureispira</taxon>
    </lineage>
</organism>
<reference evidence="3" key="1">
    <citation type="submission" date="2022-09" db="EMBL/GenBank/DDBJ databases">
        <title>Aureispira anguillicida sp. nov., isolated from Leptocephalus of Japanese eel Anguilla japonica.</title>
        <authorList>
            <person name="Yuasa K."/>
            <person name="Mekata T."/>
            <person name="Ikunari K."/>
        </authorList>
    </citation>
    <scope>NUCLEOTIDE SEQUENCE</scope>
    <source>
        <strain evidence="3">EL160426</strain>
    </source>
</reference>
<dbReference type="PANTHER" id="PTHR30329">
    <property type="entry name" value="STATOR ELEMENT OF FLAGELLAR MOTOR COMPLEX"/>
    <property type="match status" value="1"/>
</dbReference>
<dbReference type="Gene3D" id="3.30.1330.60">
    <property type="entry name" value="OmpA-like domain"/>
    <property type="match status" value="1"/>
</dbReference>
<dbReference type="KEGG" id="aup:AsAng_0008430"/>
<sequence length="391" mass="44546">MRDHNLFAAVFCFVCLFTICLSQEVKSAPQTSKVDYTDYLPKYRTLSEGFLISKIDYTTEDMIVFFRYIANQNNDVITFYGSNRENTWKLTTANQSKTSEAYTVTRLASVQNIRINDEAKIERLEASAQERISARKGDIITCEVHFKMMPRTVRTVHLVGGDLAKSGAYRFNCNDILLKSKDSKILGTEEQMKASIQRFYSKQELVNYPDINSVTTLEEQKALKKKNENTERVVNPLAKSLEPIDYMPKSIASIEDMACNERVILTNVYFHDNKAEFAGRIKAMKTINLIVDYLNFHPKAKIVLHGHTDVFGNSFRNLELSQKRVLIVKRTITSKGINENRIITVHHGGAQPLIQYKNGSELNRRVEAEVLCSGVMKNPAINTRDSMSSVK</sequence>
<dbReference type="CDD" id="cd07185">
    <property type="entry name" value="OmpA_C-like"/>
    <property type="match status" value="1"/>
</dbReference>
<evidence type="ECO:0000259" key="2">
    <source>
        <dbReference type="PROSITE" id="PS51123"/>
    </source>
</evidence>
<evidence type="ECO:0000313" key="4">
    <source>
        <dbReference type="Proteomes" id="UP001060919"/>
    </source>
</evidence>
<feature type="domain" description="OmpA-like" evidence="2">
    <location>
        <begin position="257"/>
        <end position="374"/>
    </location>
</feature>
<evidence type="ECO:0000313" key="3">
    <source>
        <dbReference type="EMBL" id="BDS10135.1"/>
    </source>
</evidence>
<protein>
    <submittedName>
        <fullName evidence="3">OmpA family protein</fullName>
    </submittedName>
</protein>
<dbReference type="InterPro" id="IPR036737">
    <property type="entry name" value="OmpA-like_sf"/>
</dbReference>
<evidence type="ECO:0000256" key="1">
    <source>
        <dbReference type="PROSITE-ProRule" id="PRU00473"/>
    </source>
</evidence>
<dbReference type="AlphaFoldDB" id="A0A916DQK2"/>
<keyword evidence="4" id="KW-1185">Reference proteome</keyword>
<dbReference type="InterPro" id="IPR006665">
    <property type="entry name" value="OmpA-like"/>
</dbReference>
<dbReference type="SUPFAM" id="SSF103088">
    <property type="entry name" value="OmpA-like"/>
    <property type="match status" value="1"/>
</dbReference>
<proteinExistence type="predicted"/>
<accession>A0A916DQK2</accession>
<dbReference type="PROSITE" id="PS51123">
    <property type="entry name" value="OMPA_2"/>
    <property type="match status" value="1"/>
</dbReference>
<keyword evidence="1" id="KW-0472">Membrane</keyword>